<evidence type="ECO:0000256" key="4">
    <source>
        <dbReference type="ARBA" id="ARBA00023054"/>
    </source>
</evidence>
<dbReference type="EMBL" id="CAJOBJ010326004">
    <property type="protein sequence ID" value="CAF5175231.1"/>
    <property type="molecule type" value="Genomic_DNA"/>
</dbReference>
<evidence type="ECO:0000313" key="11">
    <source>
        <dbReference type="EMBL" id="CAF5175231.1"/>
    </source>
</evidence>
<dbReference type="Pfam" id="PF00063">
    <property type="entry name" value="Myosin_head"/>
    <property type="match status" value="1"/>
</dbReference>
<dbReference type="GO" id="GO:0007015">
    <property type="term" value="P:actin filament organization"/>
    <property type="evidence" value="ECO:0007669"/>
    <property type="project" value="TreeGrafter"/>
</dbReference>
<dbReference type="GO" id="GO:0016459">
    <property type="term" value="C:myosin complex"/>
    <property type="evidence" value="ECO:0007669"/>
    <property type="project" value="UniProtKB-KW"/>
</dbReference>
<name>A0A8S3H2I4_9BILA</name>
<dbReference type="SUPFAM" id="SSF52540">
    <property type="entry name" value="P-loop containing nucleoside triphosphate hydrolases"/>
    <property type="match status" value="1"/>
</dbReference>
<evidence type="ECO:0000256" key="3">
    <source>
        <dbReference type="ARBA" id="ARBA00022840"/>
    </source>
</evidence>
<dbReference type="PROSITE" id="PS51456">
    <property type="entry name" value="MYOSIN_MOTOR"/>
    <property type="match status" value="1"/>
</dbReference>
<dbReference type="FunFam" id="1.20.58.530:FF:000001">
    <property type="entry name" value="Myosin heavy chain"/>
    <property type="match status" value="1"/>
</dbReference>
<evidence type="ECO:0000256" key="5">
    <source>
        <dbReference type="ARBA" id="ARBA00023123"/>
    </source>
</evidence>
<gene>
    <name evidence="11" type="ORF">GIL414_LOCUS67467</name>
</gene>
<dbReference type="GO" id="GO:0051015">
    <property type="term" value="F:actin filament binding"/>
    <property type="evidence" value="ECO:0007669"/>
    <property type="project" value="TreeGrafter"/>
</dbReference>
<dbReference type="InterPro" id="IPR001609">
    <property type="entry name" value="Myosin_head_motor_dom-like"/>
</dbReference>
<dbReference type="PANTHER" id="PTHR13140">
    <property type="entry name" value="MYOSIN"/>
    <property type="match status" value="1"/>
</dbReference>
<keyword evidence="4" id="KW-0175">Coiled coil</keyword>
<dbReference type="Gene3D" id="3.40.850.10">
    <property type="entry name" value="Kinesin motor domain"/>
    <property type="match status" value="1"/>
</dbReference>
<accession>A0A8S3H2I4</accession>
<dbReference type="AlphaFoldDB" id="A0A8S3H2I4"/>
<feature type="compositionally biased region" description="Polar residues" evidence="9">
    <location>
        <begin position="208"/>
        <end position="217"/>
    </location>
</feature>
<protein>
    <recommendedName>
        <fullName evidence="10">Myosin motor domain-containing protein</fullName>
    </recommendedName>
</protein>
<evidence type="ECO:0000259" key="10">
    <source>
        <dbReference type="PROSITE" id="PS51456"/>
    </source>
</evidence>
<sequence>MFCWLVERVNLTLDVKAKRQYFIGVLDIAGFEIFDYNGFEQLCINYTNERLQQFFNHHMFVLEQEEYKKEGIQWEFIDFGMDLQACIDLIEKPMGILSILEEECIVPKATDKTFVEKLYNNHLGKHPQFGKPKPAKGKAEANFEIHHYAGSVPYTATGWLEKNKDPINTTVATLFAKSKNSMLSHLYVDVVEEEGNSAKTGVKKKGGSMQTISATHR</sequence>
<dbReference type="GO" id="GO:0005524">
    <property type="term" value="F:ATP binding"/>
    <property type="evidence" value="ECO:0007669"/>
    <property type="project" value="UniProtKB-KW"/>
</dbReference>
<feature type="domain" description="Myosin motor" evidence="10">
    <location>
        <begin position="1"/>
        <end position="217"/>
    </location>
</feature>
<evidence type="ECO:0000256" key="7">
    <source>
        <dbReference type="ARBA" id="ARBA00023203"/>
    </source>
</evidence>
<feature type="non-terminal residue" evidence="11">
    <location>
        <position position="1"/>
    </location>
</feature>
<feature type="region of interest" description="Disordered" evidence="9">
    <location>
        <begin position="197"/>
        <end position="217"/>
    </location>
</feature>
<evidence type="ECO:0000256" key="8">
    <source>
        <dbReference type="PROSITE-ProRule" id="PRU00782"/>
    </source>
</evidence>
<keyword evidence="7 8" id="KW-0009">Actin-binding</keyword>
<dbReference type="GO" id="GO:0005737">
    <property type="term" value="C:cytoplasm"/>
    <property type="evidence" value="ECO:0007669"/>
    <property type="project" value="TreeGrafter"/>
</dbReference>
<keyword evidence="5 8" id="KW-0518">Myosin</keyword>
<evidence type="ECO:0000256" key="1">
    <source>
        <dbReference type="ARBA" id="ARBA00008314"/>
    </source>
</evidence>
<keyword evidence="6" id="KW-0505">Motor protein</keyword>
<comment type="similarity">
    <text evidence="1 8">Belongs to the TRAFAC class myosin-kinesin ATPase superfamily. Myosin family.</text>
</comment>
<organism evidence="11 12">
    <name type="scientific">Rotaria magnacalcarata</name>
    <dbReference type="NCBI Taxonomy" id="392030"/>
    <lineage>
        <taxon>Eukaryota</taxon>
        <taxon>Metazoa</taxon>
        <taxon>Spiralia</taxon>
        <taxon>Gnathifera</taxon>
        <taxon>Rotifera</taxon>
        <taxon>Eurotatoria</taxon>
        <taxon>Bdelloidea</taxon>
        <taxon>Philodinida</taxon>
        <taxon>Philodinidae</taxon>
        <taxon>Rotaria</taxon>
    </lineage>
</organism>
<dbReference type="InterPro" id="IPR027417">
    <property type="entry name" value="P-loop_NTPase"/>
</dbReference>
<proteinExistence type="inferred from homology"/>
<dbReference type="InterPro" id="IPR036961">
    <property type="entry name" value="Kinesin_motor_dom_sf"/>
</dbReference>
<comment type="caution">
    <text evidence="11">The sequence shown here is derived from an EMBL/GenBank/DDBJ whole genome shotgun (WGS) entry which is preliminary data.</text>
</comment>
<dbReference type="Proteomes" id="UP000681720">
    <property type="component" value="Unassembled WGS sequence"/>
</dbReference>
<evidence type="ECO:0000256" key="2">
    <source>
        <dbReference type="ARBA" id="ARBA00022741"/>
    </source>
</evidence>
<evidence type="ECO:0000313" key="12">
    <source>
        <dbReference type="Proteomes" id="UP000681720"/>
    </source>
</evidence>
<keyword evidence="3" id="KW-0067">ATP-binding</keyword>
<keyword evidence="2" id="KW-0547">Nucleotide-binding</keyword>
<evidence type="ECO:0000256" key="9">
    <source>
        <dbReference type="SAM" id="MobiDB-lite"/>
    </source>
</evidence>
<dbReference type="GO" id="GO:0016020">
    <property type="term" value="C:membrane"/>
    <property type="evidence" value="ECO:0007669"/>
    <property type="project" value="TreeGrafter"/>
</dbReference>
<dbReference type="Gene3D" id="1.20.120.720">
    <property type="entry name" value="Myosin VI head, motor domain, U50 subdomain"/>
    <property type="match status" value="1"/>
</dbReference>
<dbReference type="PANTHER" id="PTHR13140:SF857">
    <property type="entry name" value="MYOSIN-11"/>
    <property type="match status" value="1"/>
</dbReference>
<dbReference type="PRINTS" id="PR00193">
    <property type="entry name" value="MYOSINHEAVY"/>
</dbReference>
<comment type="caution">
    <text evidence="8">Lacks conserved residue(s) required for the propagation of feature annotation.</text>
</comment>
<dbReference type="GO" id="GO:0000146">
    <property type="term" value="F:microfilament motor activity"/>
    <property type="evidence" value="ECO:0007669"/>
    <property type="project" value="TreeGrafter"/>
</dbReference>
<evidence type="ECO:0000256" key="6">
    <source>
        <dbReference type="ARBA" id="ARBA00023175"/>
    </source>
</evidence>
<dbReference type="Gene3D" id="1.20.58.530">
    <property type="match status" value="1"/>
</dbReference>
<reference evidence="11" key="1">
    <citation type="submission" date="2021-02" db="EMBL/GenBank/DDBJ databases">
        <authorList>
            <person name="Nowell W R."/>
        </authorList>
    </citation>
    <scope>NUCLEOTIDE SEQUENCE</scope>
</reference>
<dbReference type="SMART" id="SM00242">
    <property type="entry name" value="MYSc"/>
    <property type="match status" value="1"/>
</dbReference>